<evidence type="ECO:0000256" key="1">
    <source>
        <dbReference type="ARBA" id="ARBA00022598"/>
    </source>
</evidence>
<keyword evidence="1" id="KW-0436">Ligase</keyword>
<dbReference type="RefSeq" id="WP_116302621.1">
    <property type="nucleotide sequence ID" value="NZ_NFZV01000012.1"/>
</dbReference>
<dbReference type="GO" id="GO:0016874">
    <property type="term" value="F:ligase activity"/>
    <property type="evidence" value="ECO:0007669"/>
    <property type="project" value="UniProtKB-KW"/>
</dbReference>
<organism evidence="4 5">
    <name type="scientific">Alkalilimnicola ehrlichii</name>
    <dbReference type="NCBI Taxonomy" id="351052"/>
    <lineage>
        <taxon>Bacteria</taxon>
        <taxon>Pseudomonadati</taxon>
        <taxon>Pseudomonadota</taxon>
        <taxon>Gammaproteobacteria</taxon>
        <taxon>Chromatiales</taxon>
        <taxon>Ectothiorhodospiraceae</taxon>
        <taxon>Alkalilimnicola</taxon>
    </lineage>
</organism>
<sequence>MSASLKQRDFNNLSAAKRALLEKRLRGADKPAGDSSEARFPRITPDPENRFSPFGLTPFQLELWRARNTTGISPWFYLETKRRDLDLARFENAWRQLVNRHDMLRSVMLPDGRQKVIDLIPDCELIKEDLRSCSVEEQEARIREIRSDMLRQPKEEPIHPVEIRACRIGDNEWRLHFGFSTQIFDLASVELMAADCRAVYEGDATHGSPLPVTFRDVVLIEDDFSETMEFQRASDYWSERFRQLPEPAQFPPEARGEADAAVFEHRHLLIDVPQWQAIKNKAKANGLTDSMVVFAAFNEVLSAAIQQRHYALETRVFRRLPLHDHVYELAGQYVAGVVSEVDLRQPMSLLERGKAFEQATWRDLDNAFVDAARRWRFERGVLPAEPSVVYTSTIARFENFVQLGDEPPMKWFGEPEFVRYQSPNLGLEFFVMESRGTLECHWFANTQFVSATVVSRMAEQYQRFIKALAETDTAWHEVMQHASLPEVGACELGGAS</sequence>
<dbReference type="InterPro" id="IPR023213">
    <property type="entry name" value="CAT-like_dom_sf"/>
</dbReference>
<dbReference type="EMBL" id="NFZW01000003">
    <property type="protein sequence ID" value="RFA38533.1"/>
    <property type="molecule type" value="Genomic_DNA"/>
</dbReference>
<dbReference type="PANTHER" id="PTHR45527">
    <property type="entry name" value="NONRIBOSOMAL PEPTIDE SYNTHETASE"/>
    <property type="match status" value="1"/>
</dbReference>
<dbReference type="SUPFAM" id="SSF52777">
    <property type="entry name" value="CoA-dependent acyltransferases"/>
    <property type="match status" value="2"/>
</dbReference>
<evidence type="ECO:0000313" key="4">
    <source>
        <dbReference type="EMBL" id="RFA38533.1"/>
    </source>
</evidence>
<reference evidence="5" key="1">
    <citation type="submission" date="2017-05" db="EMBL/GenBank/DDBJ databases">
        <authorList>
            <person name="Sharma S."/>
            <person name="Sidhu C."/>
            <person name="Pinnaka A.K."/>
        </authorList>
    </citation>
    <scope>NUCLEOTIDE SEQUENCE [LARGE SCALE GENOMIC DNA]</scope>
    <source>
        <strain evidence="5">AK93</strain>
    </source>
</reference>
<evidence type="ECO:0000313" key="5">
    <source>
        <dbReference type="Proteomes" id="UP000256763"/>
    </source>
</evidence>
<dbReference type="Gene3D" id="3.30.559.10">
    <property type="entry name" value="Chloramphenicol acetyltransferase-like domain"/>
    <property type="match status" value="1"/>
</dbReference>
<dbReference type="PANTHER" id="PTHR45527:SF10">
    <property type="entry name" value="PYOCHELIN SYNTHASE PCHF"/>
    <property type="match status" value="1"/>
</dbReference>
<name>A0A3E0X2C6_9GAMM</name>
<dbReference type="GO" id="GO:0005737">
    <property type="term" value="C:cytoplasm"/>
    <property type="evidence" value="ECO:0007669"/>
    <property type="project" value="TreeGrafter"/>
</dbReference>
<dbReference type="GO" id="GO:0044550">
    <property type="term" value="P:secondary metabolite biosynthetic process"/>
    <property type="evidence" value="ECO:0007669"/>
    <property type="project" value="TreeGrafter"/>
</dbReference>
<dbReference type="AlphaFoldDB" id="A0A3E0X2C6"/>
<dbReference type="Proteomes" id="UP000256763">
    <property type="component" value="Unassembled WGS sequence"/>
</dbReference>
<dbReference type="Pfam" id="PF00668">
    <property type="entry name" value="Condensation"/>
    <property type="match status" value="1"/>
</dbReference>
<keyword evidence="5" id="KW-1185">Reference proteome</keyword>
<gene>
    <name evidence="4" type="ORF">CAL65_04065</name>
</gene>
<evidence type="ECO:0000256" key="2">
    <source>
        <dbReference type="SAM" id="MobiDB-lite"/>
    </source>
</evidence>
<dbReference type="Gene3D" id="3.30.559.30">
    <property type="entry name" value="Nonribosomal peptide synthetase, condensation domain"/>
    <property type="match status" value="1"/>
</dbReference>
<comment type="caution">
    <text evidence="4">The sequence shown here is derived from an EMBL/GenBank/DDBJ whole genome shotgun (WGS) entry which is preliminary data.</text>
</comment>
<protein>
    <recommendedName>
        <fullName evidence="3">Condensation domain-containing protein</fullName>
    </recommendedName>
</protein>
<dbReference type="OrthoDB" id="2472181at2"/>
<feature type="domain" description="Condensation" evidence="3">
    <location>
        <begin position="83"/>
        <end position="470"/>
    </location>
</feature>
<proteinExistence type="predicted"/>
<accession>A0A3E0X2C6</accession>
<dbReference type="InterPro" id="IPR001242">
    <property type="entry name" value="Condensation_dom"/>
</dbReference>
<evidence type="ECO:0000259" key="3">
    <source>
        <dbReference type="Pfam" id="PF00668"/>
    </source>
</evidence>
<feature type="region of interest" description="Disordered" evidence="2">
    <location>
        <begin position="24"/>
        <end position="49"/>
    </location>
</feature>
<dbReference type="GO" id="GO:0043041">
    <property type="term" value="P:amino acid activation for nonribosomal peptide biosynthetic process"/>
    <property type="evidence" value="ECO:0007669"/>
    <property type="project" value="TreeGrafter"/>
</dbReference>
<dbReference type="GO" id="GO:0031177">
    <property type="term" value="F:phosphopantetheine binding"/>
    <property type="evidence" value="ECO:0007669"/>
    <property type="project" value="TreeGrafter"/>
</dbReference>